<organism evidence="3 4">
    <name type="scientific">Methanoregula formicica (strain DSM 22288 / NBRC 105244 / SMSP)</name>
    <dbReference type="NCBI Taxonomy" id="593750"/>
    <lineage>
        <taxon>Archaea</taxon>
        <taxon>Methanobacteriati</taxon>
        <taxon>Methanobacteriota</taxon>
        <taxon>Stenosarchaea group</taxon>
        <taxon>Methanomicrobia</taxon>
        <taxon>Methanomicrobiales</taxon>
        <taxon>Methanoregulaceae</taxon>
        <taxon>Methanoregula</taxon>
    </lineage>
</organism>
<dbReference type="PANTHER" id="PTHR41710">
    <property type="entry name" value="GLYCOSYL TRANSFERASE, FAMILY 39"/>
    <property type="match status" value="1"/>
</dbReference>
<evidence type="ECO:0000313" key="4">
    <source>
        <dbReference type="Proteomes" id="UP000010824"/>
    </source>
</evidence>
<dbReference type="HOGENOM" id="CLU_021313_0_0_2"/>
<dbReference type="AlphaFoldDB" id="L0HJL3"/>
<dbReference type="RefSeq" id="WP_015286470.1">
    <property type="nucleotide sequence ID" value="NC_019943.1"/>
</dbReference>
<dbReference type="InParanoid" id="L0HJL3"/>
<dbReference type="Proteomes" id="UP000010824">
    <property type="component" value="Chromosome"/>
</dbReference>
<dbReference type="InterPro" id="IPR019962">
    <property type="entry name" value="CHP03663"/>
</dbReference>
<keyword evidence="1" id="KW-0812">Transmembrane</keyword>
<feature type="transmembrane region" description="Helical" evidence="1">
    <location>
        <begin position="293"/>
        <end position="317"/>
    </location>
</feature>
<proteinExistence type="predicted"/>
<keyword evidence="4" id="KW-1185">Reference proteome</keyword>
<feature type="transmembrane region" description="Helical" evidence="1">
    <location>
        <begin position="96"/>
        <end position="113"/>
    </location>
</feature>
<feature type="transmembrane region" description="Helical" evidence="1">
    <location>
        <begin position="357"/>
        <end position="375"/>
    </location>
</feature>
<dbReference type="InterPro" id="IPR038731">
    <property type="entry name" value="RgtA/B/C-like"/>
</dbReference>
<evidence type="ECO:0000256" key="1">
    <source>
        <dbReference type="SAM" id="Phobius"/>
    </source>
</evidence>
<dbReference type="OrthoDB" id="313515at2157"/>
<dbReference type="GeneID" id="14309906"/>
<feature type="domain" description="Glycosyltransferase RgtA/B/C/D-like" evidence="2">
    <location>
        <begin position="68"/>
        <end position="223"/>
    </location>
</feature>
<reference evidence="4" key="1">
    <citation type="submission" date="2011-12" db="EMBL/GenBank/DDBJ databases">
        <title>Complete sequence of Methanoregula formicicum SMSP.</title>
        <authorList>
            <person name="Lucas S."/>
            <person name="Han J."/>
            <person name="Lapidus A."/>
            <person name="Cheng J.-F."/>
            <person name="Goodwin L."/>
            <person name="Pitluck S."/>
            <person name="Peters L."/>
            <person name="Ovchinnikova G."/>
            <person name="Teshima H."/>
            <person name="Detter J.C."/>
            <person name="Han C."/>
            <person name="Tapia R."/>
            <person name="Land M."/>
            <person name="Hauser L."/>
            <person name="Kyrpides N."/>
            <person name="Ivanova N."/>
            <person name="Pagani I."/>
            <person name="Imachi H."/>
            <person name="Tamaki H."/>
            <person name="Sekiguchi Y."/>
            <person name="Kamagata Y."/>
            <person name="Cadillo-Quiroz H."/>
            <person name="Zinder S."/>
            <person name="Liu W.-T."/>
            <person name="Woyke T."/>
        </authorList>
    </citation>
    <scope>NUCLEOTIDE SEQUENCE [LARGE SCALE GENOMIC DNA]</scope>
    <source>
        <strain evidence="4">DSM 22288 / NBRC 105244 / SMSP</strain>
    </source>
</reference>
<reference evidence="3 4" key="2">
    <citation type="journal article" date="2014" name="Genome Announc.">
        <title>Complete Genome Sequence of Methanoregula formicica SMSPT, a Mesophilic Hydrogenotrophic Methanogen Isolated from a Methanogenic Upflow Anaerobic Sludge Blanket Reactor.</title>
        <authorList>
            <person name="Yamamoto K."/>
            <person name="Tamaki H."/>
            <person name="Cadillo-Quiroz H."/>
            <person name="Imachi H."/>
            <person name="Kyrpides N."/>
            <person name="Woyke T."/>
            <person name="Goodwin L."/>
            <person name="Zinder S.H."/>
            <person name="Kamagata Y."/>
            <person name="Liu W.T."/>
        </authorList>
    </citation>
    <scope>NUCLEOTIDE SEQUENCE [LARGE SCALE GENOMIC DNA]</scope>
    <source>
        <strain evidence="4">DSM 22288 / NBRC 105244 / SMSP</strain>
    </source>
</reference>
<feature type="transmembrane region" description="Helical" evidence="1">
    <location>
        <begin position="20"/>
        <end position="41"/>
    </location>
</feature>
<evidence type="ECO:0000259" key="2">
    <source>
        <dbReference type="Pfam" id="PF13231"/>
    </source>
</evidence>
<keyword evidence="1" id="KW-1133">Transmembrane helix</keyword>
<gene>
    <name evidence="3" type="ordered locus">Metfor_2514</name>
</gene>
<dbReference type="Pfam" id="PF13231">
    <property type="entry name" value="PMT_2"/>
    <property type="match status" value="1"/>
</dbReference>
<dbReference type="STRING" id="593750.Metfor_2514"/>
<dbReference type="KEGG" id="mfo:Metfor_2514"/>
<feature type="transmembrane region" description="Helical" evidence="1">
    <location>
        <begin position="185"/>
        <end position="203"/>
    </location>
</feature>
<evidence type="ECO:0000313" key="3">
    <source>
        <dbReference type="EMBL" id="AGB03508.1"/>
    </source>
</evidence>
<protein>
    <submittedName>
        <fullName evidence="3">TIGR03663 family protein</fullName>
    </submittedName>
</protein>
<feature type="transmembrane region" description="Helical" evidence="1">
    <location>
        <begin position="381"/>
        <end position="398"/>
    </location>
</feature>
<feature type="transmembrane region" description="Helical" evidence="1">
    <location>
        <begin position="71"/>
        <end position="89"/>
    </location>
</feature>
<feature type="transmembrane region" description="Helical" evidence="1">
    <location>
        <begin position="405"/>
        <end position="425"/>
    </location>
</feature>
<keyword evidence="1" id="KW-0472">Membrane</keyword>
<dbReference type="eggNOG" id="arCOG00562">
    <property type="taxonomic scope" value="Archaea"/>
</dbReference>
<dbReference type="NCBIfam" id="TIGR03663">
    <property type="entry name" value="flippase activity-associated protein Agl23"/>
    <property type="match status" value="1"/>
</dbReference>
<feature type="transmembrane region" description="Helical" evidence="1">
    <location>
        <begin position="215"/>
        <end position="233"/>
    </location>
</feature>
<dbReference type="EMBL" id="CP003167">
    <property type="protein sequence ID" value="AGB03508.1"/>
    <property type="molecule type" value="Genomic_DNA"/>
</dbReference>
<feature type="transmembrane region" description="Helical" evidence="1">
    <location>
        <begin position="143"/>
        <end position="160"/>
    </location>
</feature>
<name>L0HJL3_METFS</name>
<sequence>MQQAALFSQRLKTLFTFERIFLLLLIIAFVLRFLLLDFKLLHHDEAIHSWFSYQLLTESTWAYDPSYHGPFLYFVTAGMFSAFGASDLVARLLPSLFGLLLIPLVYSIYRLGYISKNQTLLASLFIAISPDMVYFSRFLRHDIFMLFFTFLLVVALFYYFERKQSRFAIIAAIATAGALCCKEEMPILLIIIGSFFFITLWQGRFSLPAPWKKDLVICILLVIALCCTLYTGFGGHPDTIIGKDTVLSPAGFHFDMKTTGWYQAVEHWTDMHKQQRLGGPWFYYIPLNLLYELPIFILALIGTIQILISGTTLSVVYRRLKNVLRLRRFTLTVEDLAQVSSRQLKAAQATTPKSDTFFRFSVWWMILTMAFYAYVGEKVPWLIIPQLLPMCFVAVYKLNWQKTVIALVGCIFLCLMVWHVAFVPADINEPIVQVQNSEEMRDVMRIMEQSDTIVIASKDYWPLPWYFRDTWNDKITLYSTVPEESVLTEDNAQVIILHDAESLPSISGYEKETHKLSYWFSIYDNNKRLPEYYLLRDGKMGSINIDVFTLRNF</sequence>
<dbReference type="PANTHER" id="PTHR41710:SF2">
    <property type="entry name" value="GLYCOSYL TRANSFERASE FAMILY 39_83 DOMAIN-CONTAINING PROTEIN"/>
    <property type="match status" value="1"/>
</dbReference>
<accession>L0HJL3</accession>